<gene>
    <name evidence="2" type="ORF">RFI_26370</name>
</gene>
<proteinExistence type="predicted"/>
<evidence type="ECO:0000256" key="1">
    <source>
        <dbReference type="SAM" id="MobiDB-lite"/>
    </source>
</evidence>
<evidence type="ECO:0000313" key="3">
    <source>
        <dbReference type="Proteomes" id="UP000023152"/>
    </source>
</evidence>
<feature type="compositionally biased region" description="Basic residues" evidence="1">
    <location>
        <begin position="45"/>
        <end position="67"/>
    </location>
</feature>
<dbReference type="Proteomes" id="UP000023152">
    <property type="component" value="Unassembled WGS sequence"/>
</dbReference>
<feature type="compositionally biased region" description="Basic residues" evidence="1">
    <location>
        <begin position="75"/>
        <end position="94"/>
    </location>
</feature>
<name>X6MAH3_RETFI</name>
<keyword evidence="3" id="KW-1185">Reference proteome</keyword>
<accession>X6MAH3</accession>
<comment type="caution">
    <text evidence="2">The sequence shown here is derived from an EMBL/GenBank/DDBJ whole genome shotgun (WGS) entry which is preliminary data.</text>
</comment>
<protein>
    <submittedName>
        <fullName evidence="2">Uncharacterized protein</fullName>
    </submittedName>
</protein>
<sequence length="142" mass="17147">MFLKIYNNFVCVVCRYKKIQKCFFLKMLKVGKGKKLINKKECEKKKRKKMEKKKGEKKWKKKKKMIIKKNDEKKKNRKKRKEKEKRKKMKKRKKDCNLSKINNYIPFLYLICLNKKIGLETAAAVNNKQVQINQCDDHSGTN</sequence>
<feature type="region of interest" description="Disordered" evidence="1">
    <location>
        <begin position="41"/>
        <end position="95"/>
    </location>
</feature>
<evidence type="ECO:0000313" key="2">
    <source>
        <dbReference type="EMBL" id="ETO11003.1"/>
    </source>
</evidence>
<dbReference type="AlphaFoldDB" id="X6MAH3"/>
<dbReference type="EMBL" id="ASPP01022888">
    <property type="protein sequence ID" value="ETO11003.1"/>
    <property type="molecule type" value="Genomic_DNA"/>
</dbReference>
<reference evidence="2 3" key="1">
    <citation type="journal article" date="2013" name="Curr. Biol.">
        <title>The Genome of the Foraminiferan Reticulomyxa filosa.</title>
        <authorList>
            <person name="Glockner G."/>
            <person name="Hulsmann N."/>
            <person name="Schleicher M."/>
            <person name="Noegel A.A."/>
            <person name="Eichinger L."/>
            <person name="Gallinger C."/>
            <person name="Pawlowski J."/>
            <person name="Sierra R."/>
            <person name="Euteneuer U."/>
            <person name="Pillet L."/>
            <person name="Moustafa A."/>
            <person name="Platzer M."/>
            <person name="Groth M."/>
            <person name="Szafranski K."/>
            <person name="Schliwa M."/>
        </authorList>
    </citation>
    <scope>NUCLEOTIDE SEQUENCE [LARGE SCALE GENOMIC DNA]</scope>
</reference>
<organism evidence="2 3">
    <name type="scientific">Reticulomyxa filosa</name>
    <dbReference type="NCBI Taxonomy" id="46433"/>
    <lineage>
        <taxon>Eukaryota</taxon>
        <taxon>Sar</taxon>
        <taxon>Rhizaria</taxon>
        <taxon>Retaria</taxon>
        <taxon>Foraminifera</taxon>
        <taxon>Monothalamids</taxon>
        <taxon>Reticulomyxidae</taxon>
        <taxon>Reticulomyxa</taxon>
    </lineage>
</organism>